<proteinExistence type="predicted"/>
<dbReference type="InterPro" id="IPR014756">
    <property type="entry name" value="Ig_E-set"/>
</dbReference>
<dbReference type="EC" id="3.2.1.-" evidence="1"/>
<dbReference type="SUPFAM" id="SSF81296">
    <property type="entry name" value="E set domains"/>
    <property type="match status" value="1"/>
</dbReference>
<organism evidence="1 2">
    <name type="scientific">Salmonella enterica I</name>
    <dbReference type="NCBI Taxonomy" id="59201"/>
    <lineage>
        <taxon>Bacteria</taxon>
        <taxon>Pseudomonadati</taxon>
        <taxon>Pseudomonadota</taxon>
        <taxon>Gammaproteobacteria</taxon>
        <taxon>Enterobacterales</taxon>
        <taxon>Enterobacteriaceae</taxon>
        <taxon>Salmonella</taxon>
    </lineage>
</organism>
<evidence type="ECO:0000313" key="2">
    <source>
        <dbReference type="Proteomes" id="UP000269208"/>
    </source>
</evidence>
<dbReference type="GO" id="GO:0016798">
    <property type="term" value="F:hydrolase activity, acting on glycosyl bonds"/>
    <property type="evidence" value="ECO:0007669"/>
    <property type="project" value="UniProtKB-KW"/>
</dbReference>
<keyword evidence="1" id="KW-0326">Glycosidase</keyword>
<protein>
    <submittedName>
        <fullName evidence="1">Glycogen debranching enzyme</fullName>
        <ecNumber evidence="1">3.2.1.-</ecNumber>
    </submittedName>
</protein>
<dbReference type="EMBL" id="LR134190">
    <property type="protein sequence ID" value="VEB52803.1"/>
    <property type="molecule type" value="Genomic_DNA"/>
</dbReference>
<dbReference type="Proteomes" id="UP000269208">
    <property type="component" value="Chromosome"/>
</dbReference>
<reference evidence="1 2" key="1">
    <citation type="submission" date="2018-12" db="EMBL/GenBank/DDBJ databases">
        <authorList>
            <consortium name="Pathogen Informatics"/>
        </authorList>
    </citation>
    <scope>NUCLEOTIDE SEQUENCE [LARGE SCALE GENOMIC DNA]</scope>
    <source>
        <strain evidence="1 2">NCTC6754</strain>
    </source>
</reference>
<dbReference type="Gene3D" id="2.60.40.10">
    <property type="entry name" value="Immunoglobulins"/>
    <property type="match status" value="1"/>
</dbReference>
<name>A0A447TTH5_SALET</name>
<sequence length="47" mass="5200">MTCQDVAAMSGMVIWQAARPGLRYGYRVHGPWQPAQGHRFNPGEVTA</sequence>
<keyword evidence="1" id="KW-0378">Hydrolase</keyword>
<dbReference type="InterPro" id="IPR013783">
    <property type="entry name" value="Ig-like_fold"/>
</dbReference>
<accession>A0A447TTH5</accession>
<dbReference type="AlphaFoldDB" id="A0A447TTH5"/>
<gene>
    <name evidence="1" type="primary">glgX_1</name>
    <name evidence="1" type="ORF">NCTC6754_02412</name>
</gene>
<evidence type="ECO:0000313" key="1">
    <source>
        <dbReference type="EMBL" id="VEB52803.1"/>
    </source>
</evidence>